<keyword evidence="3" id="KW-1185">Reference proteome</keyword>
<dbReference type="Proteomes" id="UP001143330">
    <property type="component" value="Unassembled WGS sequence"/>
</dbReference>
<protein>
    <submittedName>
        <fullName evidence="2">Uncharacterized protein</fullName>
    </submittedName>
</protein>
<reference evidence="2" key="1">
    <citation type="journal article" date="2014" name="Int. J. Syst. Evol. Microbiol.">
        <title>Complete genome sequence of Corynebacterium casei LMG S-19264T (=DSM 44701T), isolated from a smear-ripened cheese.</title>
        <authorList>
            <consortium name="US DOE Joint Genome Institute (JGI-PGF)"/>
            <person name="Walter F."/>
            <person name="Albersmeier A."/>
            <person name="Kalinowski J."/>
            <person name="Ruckert C."/>
        </authorList>
    </citation>
    <scope>NUCLEOTIDE SEQUENCE</scope>
    <source>
        <strain evidence="2">VKM B-2789</strain>
    </source>
</reference>
<gene>
    <name evidence="2" type="ORF">GCM10017653_06080</name>
</gene>
<accession>A0A9W6N8M9</accession>
<organism evidence="2 3">
    <name type="scientific">Ancylobacter defluvii</name>
    <dbReference type="NCBI Taxonomy" id="1282440"/>
    <lineage>
        <taxon>Bacteria</taxon>
        <taxon>Pseudomonadati</taxon>
        <taxon>Pseudomonadota</taxon>
        <taxon>Alphaproteobacteria</taxon>
        <taxon>Hyphomicrobiales</taxon>
        <taxon>Xanthobacteraceae</taxon>
        <taxon>Ancylobacter</taxon>
    </lineage>
</organism>
<sequence length="82" mass="8413">MTGAAASGIRPVGIAGTLAMRIVDAVHFPLPSVGRAPSQHRRTMCVGSNAPSSWHGVTRDDDLAKRKAPPGNAPDGALIMLG</sequence>
<evidence type="ECO:0000256" key="1">
    <source>
        <dbReference type="SAM" id="MobiDB-lite"/>
    </source>
</evidence>
<evidence type="ECO:0000313" key="2">
    <source>
        <dbReference type="EMBL" id="GLK82539.1"/>
    </source>
</evidence>
<proteinExistence type="predicted"/>
<dbReference type="EMBL" id="BSFM01000003">
    <property type="protein sequence ID" value="GLK82539.1"/>
    <property type="molecule type" value="Genomic_DNA"/>
</dbReference>
<feature type="region of interest" description="Disordered" evidence="1">
    <location>
        <begin position="33"/>
        <end position="82"/>
    </location>
</feature>
<comment type="caution">
    <text evidence="2">The sequence shown here is derived from an EMBL/GenBank/DDBJ whole genome shotgun (WGS) entry which is preliminary data.</text>
</comment>
<reference evidence="2" key="2">
    <citation type="submission" date="2023-01" db="EMBL/GenBank/DDBJ databases">
        <authorList>
            <person name="Sun Q."/>
            <person name="Evtushenko L."/>
        </authorList>
    </citation>
    <scope>NUCLEOTIDE SEQUENCE</scope>
    <source>
        <strain evidence="2">VKM B-2789</strain>
    </source>
</reference>
<evidence type="ECO:0000313" key="3">
    <source>
        <dbReference type="Proteomes" id="UP001143330"/>
    </source>
</evidence>
<dbReference type="AlphaFoldDB" id="A0A9W6N8M9"/>
<name>A0A9W6N8M9_9HYPH</name>